<dbReference type="AlphaFoldDB" id="A0A6V7Y5T7"/>
<name>A0A6V7Y5T7_MELEN</name>
<evidence type="ECO:0000256" key="1">
    <source>
        <dbReference type="SAM" id="Coils"/>
    </source>
</evidence>
<comment type="caution">
    <text evidence="3">The sequence shown here is derived from an EMBL/GenBank/DDBJ whole genome shotgun (WGS) entry which is preliminary data.</text>
</comment>
<evidence type="ECO:0000313" key="3">
    <source>
        <dbReference type="EMBL" id="CAD2206894.1"/>
    </source>
</evidence>
<keyword evidence="1" id="KW-0175">Coiled coil</keyword>
<keyword evidence="2" id="KW-0812">Transmembrane</keyword>
<evidence type="ECO:0000313" key="4">
    <source>
        <dbReference type="Proteomes" id="UP000580250"/>
    </source>
</evidence>
<gene>
    <name evidence="3" type="ORF">MENT_LOCUS60791</name>
</gene>
<protein>
    <submittedName>
        <fullName evidence="3">Uncharacterized protein</fullName>
    </submittedName>
</protein>
<dbReference type="EMBL" id="CAJEWN010003209">
    <property type="protein sequence ID" value="CAD2206894.1"/>
    <property type="molecule type" value="Genomic_DNA"/>
</dbReference>
<evidence type="ECO:0000256" key="2">
    <source>
        <dbReference type="SAM" id="Phobius"/>
    </source>
</evidence>
<proteinExistence type="predicted"/>
<keyword evidence="2" id="KW-0472">Membrane</keyword>
<organism evidence="3 4">
    <name type="scientific">Meloidogyne enterolobii</name>
    <name type="common">Root-knot nematode worm</name>
    <name type="synonym">Meloidogyne mayaguensis</name>
    <dbReference type="NCBI Taxonomy" id="390850"/>
    <lineage>
        <taxon>Eukaryota</taxon>
        <taxon>Metazoa</taxon>
        <taxon>Ecdysozoa</taxon>
        <taxon>Nematoda</taxon>
        <taxon>Chromadorea</taxon>
        <taxon>Rhabditida</taxon>
        <taxon>Tylenchina</taxon>
        <taxon>Tylenchomorpha</taxon>
        <taxon>Tylenchoidea</taxon>
        <taxon>Meloidogynidae</taxon>
        <taxon>Meloidogyninae</taxon>
        <taxon>Meloidogyne</taxon>
    </lineage>
</organism>
<reference evidence="3 4" key="1">
    <citation type="submission" date="2020-08" db="EMBL/GenBank/DDBJ databases">
        <authorList>
            <person name="Koutsovoulos G."/>
            <person name="Danchin GJ E."/>
        </authorList>
    </citation>
    <scope>NUCLEOTIDE SEQUENCE [LARGE SCALE GENOMIC DNA]</scope>
</reference>
<accession>A0A6V7Y5T7</accession>
<feature type="transmembrane region" description="Helical" evidence="2">
    <location>
        <begin position="175"/>
        <end position="197"/>
    </location>
</feature>
<feature type="coiled-coil region" evidence="1">
    <location>
        <begin position="21"/>
        <end position="76"/>
    </location>
</feature>
<dbReference type="Proteomes" id="UP000580250">
    <property type="component" value="Unassembled WGS sequence"/>
</dbReference>
<sequence length="206" mass="23934">MKLNKRISLLEQNFSITTEHLTELNKKATKTEEVVARQEKITRTTAENVAKHEQKINELQKELRRLSQQLQAVATSIQPTTIRPDGNGFYPPPPLSQYQRYMNNENNKINAMGKVKIFFLIKKNKNLILACMSDFRRSSYISPSTYYSQLRNAIGYGRDEDVNMRHEGLWTTNEVIILVVIVQIVTLILLKIIYSIINCLNNIRHR</sequence>
<keyword evidence="2" id="KW-1133">Transmembrane helix</keyword>